<dbReference type="EMBL" id="OU898285">
    <property type="protein sequence ID" value="CAG9828538.1"/>
    <property type="molecule type" value="Genomic_DNA"/>
</dbReference>
<dbReference type="PROSITE" id="PS51257">
    <property type="entry name" value="PROKAR_LIPOPROTEIN"/>
    <property type="match status" value="1"/>
</dbReference>
<keyword evidence="1" id="KW-0472">Membrane</keyword>
<dbReference type="AlphaFoldDB" id="A0A9N9SNF7"/>
<dbReference type="Proteomes" id="UP001153709">
    <property type="component" value="Chromosome 10"/>
</dbReference>
<feature type="non-terminal residue" evidence="2">
    <location>
        <position position="64"/>
    </location>
</feature>
<feature type="transmembrane region" description="Helical" evidence="1">
    <location>
        <begin position="20"/>
        <end position="48"/>
    </location>
</feature>
<sequence>MISSMIKLKSTGLNESSCLISLPISLGSVSCPSILSSIFMFSIVLIIFRGASLLYRRWITSLSL</sequence>
<reference evidence="2" key="1">
    <citation type="submission" date="2022-01" db="EMBL/GenBank/DDBJ databases">
        <authorList>
            <person name="King R."/>
        </authorList>
    </citation>
    <scope>NUCLEOTIDE SEQUENCE</scope>
</reference>
<evidence type="ECO:0000313" key="3">
    <source>
        <dbReference type="Proteomes" id="UP001153709"/>
    </source>
</evidence>
<evidence type="ECO:0000313" key="2">
    <source>
        <dbReference type="EMBL" id="CAG9828538.1"/>
    </source>
</evidence>
<accession>A0A9N9SNF7</accession>
<gene>
    <name evidence="2" type="ORF">DIABBA_LOCUS2454</name>
</gene>
<keyword evidence="1" id="KW-1133">Transmembrane helix</keyword>
<proteinExistence type="predicted"/>
<protein>
    <submittedName>
        <fullName evidence="2">Uncharacterized protein</fullName>
    </submittedName>
</protein>
<keyword evidence="3" id="KW-1185">Reference proteome</keyword>
<organism evidence="2 3">
    <name type="scientific">Diabrotica balteata</name>
    <name type="common">Banded cucumber beetle</name>
    <dbReference type="NCBI Taxonomy" id="107213"/>
    <lineage>
        <taxon>Eukaryota</taxon>
        <taxon>Metazoa</taxon>
        <taxon>Ecdysozoa</taxon>
        <taxon>Arthropoda</taxon>
        <taxon>Hexapoda</taxon>
        <taxon>Insecta</taxon>
        <taxon>Pterygota</taxon>
        <taxon>Neoptera</taxon>
        <taxon>Endopterygota</taxon>
        <taxon>Coleoptera</taxon>
        <taxon>Polyphaga</taxon>
        <taxon>Cucujiformia</taxon>
        <taxon>Chrysomeloidea</taxon>
        <taxon>Chrysomelidae</taxon>
        <taxon>Galerucinae</taxon>
        <taxon>Diabroticina</taxon>
        <taxon>Diabroticites</taxon>
        <taxon>Diabrotica</taxon>
    </lineage>
</organism>
<evidence type="ECO:0000256" key="1">
    <source>
        <dbReference type="SAM" id="Phobius"/>
    </source>
</evidence>
<name>A0A9N9SNF7_DIABA</name>
<keyword evidence="1" id="KW-0812">Transmembrane</keyword>